<gene>
    <name evidence="1" type="ORF">CL1_0059</name>
</gene>
<accession>I3ZRE0</accession>
<dbReference type="HOGENOM" id="CLU_2257499_0_0_2"/>
<organism evidence="1 2">
    <name type="scientific">Thermococcus cleftensis (strain DSM 27260 / KACC 17922 / CL1)</name>
    <dbReference type="NCBI Taxonomy" id="163003"/>
    <lineage>
        <taxon>Archaea</taxon>
        <taxon>Methanobacteriati</taxon>
        <taxon>Methanobacteriota</taxon>
        <taxon>Thermococci</taxon>
        <taxon>Thermococcales</taxon>
        <taxon>Thermococcaceae</taxon>
        <taxon>Thermococcus</taxon>
    </lineage>
</organism>
<proteinExistence type="predicted"/>
<evidence type="ECO:0000313" key="1">
    <source>
        <dbReference type="EMBL" id="AFL94274.1"/>
    </source>
</evidence>
<keyword evidence="2" id="KW-1185">Reference proteome</keyword>
<dbReference type="STRING" id="163003.CL1_0059"/>
<evidence type="ECO:0000313" key="2">
    <source>
        <dbReference type="Proteomes" id="UP000006064"/>
    </source>
</evidence>
<dbReference type="Proteomes" id="UP000006064">
    <property type="component" value="Chromosome"/>
</dbReference>
<name>I3ZRE0_THECF</name>
<reference evidence="1 2" key="1">
    <citation type="journal article" date="2012" name="J. Bacteriol.">
        <title>Complete Genome Sequence of the Hyperthermophilic Archaeon Thermococcus sp. Strain CL1, Isolated from a Paralvinella sp. Polychaete Worm Collected from a Hydrothermal Vent.</title>
        <authorList>
            <person name="Jung J.H."/>
            <person name="Holden J.F."/>
            <person name="Seo D.H."/>
            <person name="Park K.H."/>
            <person name="Shin H."/>
            <person name="Ryu S."/>
            <person name="Lee J.H."/>
            <person name="Park C.S."/>
        </authorList>
    </citation>
    <scope>NUCLEOTIDE SEQUENCE [LARGE SCALE GENOMIC DNA]</scope>
    <source>
        <strain evidence="2">DSM 27260 / KACC 17922 / CL1</strain>
    </source>
</reference>
<dbReference type="KEGG" id="thm:CL1_0059"/>
<dbReference type="EMBL" id="CP003651">
    <property type="protein sequence ID" value="AFL94274.1"/>
    <property type="molecule type" value="Genomic_DNA"/>
</dbReference>
<protein>
    <submittedName>
        <fullName evidence="1">Uncharacterized protein</fullName>
    </submittedName>
</protein>
<dbReference type="AlphaFoldDB" id="I3ZRE0"/>
<sequence length="103" mass="11762">MISEVKNTVGTSPVWTFDPFGHLYRIWGHMSEPPEGAVPHLVGILELMGDRITGMEVEVVFHDMERRLTFRDDHRVYFLVPVNPLEGVEGAYLRLQEVLGEVV</sequence>